<dbReference type="PANTHER" id="PTHR37423:SF2">
    <property type="entry name" value="MEMBRANE-BOUND LYTIC MUREIN TRANSGLYCOSYLASE C"/>
    <property type="match status" value="1"/>
</dbReference>
<organism evidence="5 6">
    <name type="scientific">Thalassobius vesicularis</name>
    <dbReference type="NCBI Taxonomy" id="1294297"/>
    <lineage>
        <taxon>Bacteria</taxon>
        <taxon>Pseudomonadati</taxon>
        <taxon>Pseudomonadota</taxon>
        <taxon>Alphaproteobacteria</taxon>
        <taxon>Rhodobacterales</taxon>
        <taxon>Roseobacteraceae</taxon>
        <taxon>Thalassovita</taxon>
    </lineage>
</organism>
<dbReference type="OrthoDB" id="9815002at2"/>
<dbReference type="AlphaFoldDB" id="A0A4S3M7A4"/>
<sequence>MFVKSGRLGAFLVVFLAGAAVAESPPPFTDFTFKRIKPPSSGAKKITVQISPQDFAAQRPAAVVEPAPKVTPTAASVAPVPMAYDWFWEQVSPELAASGPGRLEPALVRLANPPGGAGIDAPRLQTLLAIAKDRNADLLLNTVGTGVSPALVLAVIAVESGGRKDAVSSAGAQGLMQLIPATAERFGVTDALDAGQNIKGGVAYLDWLLKEFGGDPILALAAYNAGENAVKSHGGVPPFAETRAYVPKVLAAFAAARGLCRTPPQLVSDGCVFNLGS</sequence>
<dbReference type="RefSeq" id="WP_136339845.1">
    <property type="nucleotide sequence ID" value="NZ_SSMD01000006.1"/>
</dbReference>
<feature type="domain" description="Transglycosylase SLT" evidence="4">
    <location>
        <begin position="145"/>
        <end position="234"/>
    </location>
</feature>
<name>A0A4S3M7A4_9RHOB</name>
<evidence type="ECO:0000256" key="2">
    <source>
        <dbReference type="ARBA" id="ARBA00009387"/>
    </source>
</evidence>
<dbReference type="PANTHER" id="PTHR37423">
    <property type="entry name" value="SOLUBLE LYTIC MUREIN TRANSGLYCOSYLASE-RELATED"/>
    <property type="match status" value="1"/>
</dbReference>
<dbReference type="InterPro" id="IPR008258">
    <property type="entry name" value="Transglycosylase_SLT_dom_1"/>
</dbReference>
<dbReference type="Pfam" id="PF01464">
    <property type="entry name" value="SLT"/>
    <property type="match status" value="1"/>
</dbReference>
<reference evidence="5 6" key="1">
    <citation type="submission" date="2019-04" db="EMBL/GenBank/DDBJ databases">
        <title>Draft genome sequence of Youngimonas vesicularis.</title>
        <authorList>
            <person name="Hameed A."/>
        </authorList>
    </citation>
    <scope>NUCLEOTIDE SEQUENCE [LARGE SCALE GENOMIC DNA]</scope>
    <source>
        <strain evidence="5 6">CC-AMW-E</strain>
    </source>
</reference>
<comment type="similarity">
    <text evidence="1">Belongs to the transglycosylase Slt family.</text>
</comment>
<evidence type="ECO:0000256" key="3">
    <source>
        <dbReference type="SAM" id="SignalP"/>
    </source>
</evidence>
<dbReference type="InterPro" id="IPR023346">
    <property type="entry name" value="Lysozyme-like_dom_sf"/>
</dbReference>
<dbReference type="Proteomes" id="UP000306113">
    <property type="component" value="Unassembled WGS sequence"/>
</dbReference>
<gene>
    <name evidence="5" type="ORF">E7681_13595</name>
</gene>
<accession>A0A4S3M7A4</accession>
<keyword evidence="6" id="KW-1185">Reference proteome</keyword>
<comment type="caution">
    <text evidence="5">The sequence shown here is derived from an EMBL/GenBank/DDBJ whole genome shotgun (WGS) entry which is preliminary data.</text>
</comment>
<dbReference type="Gene3D" id="1.10.530.10">
    <property type="match status" value="1"/>
</dbReference>
<evidence type="ECO:0000313" key="6">
    <source>
        <dbReference type="Proteomes" id="UP000306113"/>
    </source>
</evidence>
<evidence type="ECO:0000259" key="4">
    <source>
        <dbReference type="Pfam" id="PF01464"/>
    </source>
</evidence>
<protein>
    <submittedName>
        <fullName evidence="5">Lytic transglycosylase domain-containing protein</fullName>
    </submittedName>
</protein>
<dbReference type="CDD" id="cd00254">
    <property type="entry name" value="LT-like"/>
    <property type="match status" value="1"/>
</dbReference>
<evidence type="ECO:0000313" key="5">
    <source>
        <dbReference type="EMBL" id="THD72950.1"/>
    </source>
</evidence>
<feature type="chain" id="PRO_5020914047" evidence="3">
    <location>
        <begin position="23"/>
        <end position="277"/>
    </location>
</feature>
<dbReference type="EMBL" id="SSMD01000006">
    <property type="protein sequence ID" value="THD72950.1"/>
    <property type="molecule type" value="Genomic_DNA"/>
</dbReference>
<feature type="signal peptide" evidence="3">
    <location>
        <begin position="1"/>
        <end position="22"/>
    </location>
</feature>
<dbReference type="SUPFAM" id="SSF53955">
    <property type="entry name" value="Lysozyme-like"/>
    <property type="match status" value="1"/>
</dbReference>
<comment type="similarity">
    <text evidence="2">Belongs to the virb1 family.</text>
</comment>
<evidence type="ECO:0000256" key="1">
    <source>
        <dbReference type="ARBA" id="ARBA00007734"/>
    </source>
</evidence>
<proteinExistence type="inferred from homology"/>
<keyword evidence="3" id="KW-0732">Signal</keyword>